<dbReference type="InterPro" id="IPR022664">
    <property type="entry name" value="DapB_N_CS"/>
</dbReference>
<dbReference type="SUPFAM" id="SSF51735">
    <property type="entry name" value="NAD(P)-binding Rossmann-fold domains"/>
    <property type="match status" value="1"/>
</dbReference>
<dbReference type="CDD" id="cd02274">
    <property type="entry name" value="DHDPR_N"/>
    <property type="match status" value="1"/>
</dbReference>
<comment type="function">
    <text evidence="14">Catalyzes the conversion of 4-hydroxy-tetrahydrodipicolinate (HTPA) to tetrahydrodipicolinate.</text>
</comment>
<accession>A0A4Q7ZAS3</accession>
<feature type="active site" description="Proton donor" evidence="14">
    <location>
        <position position="162"/>
    </location>
</feature>
<keyword evidence="18" id="KW-1185">Reference proteome</keyword>
<organism evidence="17 18">
    <name type="scientific">Fluviicoccus keumensis</name>
    <dbReference type="NCBI Taxonomy" id="1435465"/>
    <lineage>
        <taxon>Bacteria</taxon>
        <taxon>Pseudomonadati</taxon>
        <taxon>Pseudomonadota</taxon>
        <taxon>Gammaproteobacteria</taxon>
        <taxon>Moraxellales</taxon>
        <taxon>Moraxellaceae</taxon>
        <taxon>Fluviicoccus</taxon>
    </lineage>
</organism>
<comment type="caution">
    <text evidence="17">The sequence shown here is derived from an EMBL/GenBank/DDBJ whole genome shotgun (WGS) entry which is preliminary data.</text>
</comment>
<dbReference type="FunFam" id="3.30.360.10:FF:000004">
    <property type="entry name" value="4-hydroxy-tetrahydrodipicolinate reductase"/>
    <property type="match status" value="1"/>
</dbReference>
<feature type="binding site" evidence="14">
    <location>
        <position position="159"/>
    </location>
    <ligand>
        <name>(S)-2,3,4,5-tetrahydrodipicolinate</name>
        <dbReference type="ChEBI" id="CHEBI:16845"/>
    </ligand>
</feature>
<comment type="similarity">
    <text evidence="2 14">Belongs to the DapB family.</text>
</comment>
<evidence type="ECO:0000256" key="3">
    <source>
        <dbReference type="ARBA" id="ARBA00022490"/>
    </source>
</evidence>
<dbReference type="Gene3D" id="3.30.360.10">
    <property type="entry name" value="Dihydrodipicolinate Reductase, domain 2"/>
    <property type="match status" value="1"/>
</dbReference>
<dbReference type="SUPFAM" id="SSF55347">
    <property type="entry name" value="Glyceraldehyde-3-phosphate dehydrogenase-like, C-terminal domain"/>
    <property type="match status" value="1"/>
</dbReference>
<dbReference type="InterPro" id="IPR000846">
    <property type="entry name" value="DapB_N"/>
</dbReference>
<evidence type="ECO:0000256" key="6">
    <source>
        <dbReference type="ARBA" id="ARBA00022915"/>
    </source>
</evidence>
<feature type="binding site" evidence="14">
    <location>
        <position position="37"/>
    </location>
    <ligand>
        <name>NAD(+)</name>
        <dbReference type="ChEBI" id="CHEBI:57540"/>
    </ligand>
</feature>
<keyword evidence="8 14" id="KW-0520">NAD</keyword>
<evidence type="ECO:0000256" key="14">
    <source>
        <dbReference type="HAMAP-Rule" id="MF_00102"/>
    </source>
</evidence>
<feature type="binding site" evidence="14">
    <location>
        <begin position="168"/>
        <end position="169"/>
    </location>
    <ligand>
        <name>(S)-2,3,4,5-tetrahydrodipicolinate</name>
        <dbReference type="ChEBI" id="CHEBI:16845"/>
    </ligand>
</feature>
<dbReference type="Pfam" id="PF05173">
    <property type="entry name" value="DapB_C"/>
    <property type="match status" value="1"/>
</dbReference>
<feature type="binding site" evidence="14">
    <location>
        <begin position="11"/>
        <end position="16"/>
    </location>
    <ligand>
        <name>NAD(+)</name>
        <dbReference type="ChEBI" id="CHEBI:57540"/>
    </ligand>
</feature>
<evidence type="ECO:0000313" key="17">
    <source>
        <dbReference type="EMBL" id="RZU47697.1"/>
    </source>
</evidence>
<dbReference type="OrthoDB" id="9790352at2"/>
<dbReference type="GO" id="GO:0051287">
    <property type="term" value="F:NAD binding"/>
    <property type="evidence" value="ECO:0007669"/>
    <property type="project" value="UniProtKB-UniRule"/>
</dbReference>
<dbReference type="PANTHER" id="PTHR20836">
    <property type="entry name" value="DIHYDRODIPICOLINATE REDUCTASE"/>
    <property type="match status" value="1"/>
</dbReference>
<keyword evidence="9 14" id="KW-0457">Lysine biosynthesis</keyword>
<dbReference type="AlphaFoldDB" id="A0A4Q7ZAS3"/>
<dbReference type="InterPro" id="IPR023940">
    <property type="entry name" value="DHDPR_bac"/>
</dbReference>
<evidence type="ECO:0000259" key="15">
    <source>
        <dbReference type="Pfam" id="PF01113"/>
    </source>
</evidence>
<gene>
    <name evidence="14" type="primary">dapB</name>
    <name evidence="17" type="ORF">EV700_0664</name>
</gene>
<protein>
    <recommendedName>
        <fullName evidence="11 14">4-hydroxy-tetrahydrodipicolinate reductase</fullName>
        <shortName evidence="14">HTPA reductase</shortName>
        <ecNumber evidence="11 14">1.17.1.8</ecNumber>
    </recommendedName>
</protein>
<dbReference type="GO" id="GO:0016726">
    <property type="term" value="F:oxidoreductase activity, acting on CH or CH2 groups, NAD or NADP as acceptor"/>
    <property type="evidence" value="ECO:0007669"/>
    <property type="project" value="UniProtKB-UniRule"/>
</dbReference>
<evidence type="ECO:0000256" key="5">
    <source>
        <dbReference type="ARBA" id="ARBA00022857"/>
    </source>
</evidence>
<evidence type="ECO:0000313" key="18">
    <source>
        <dbReference type="Proteomes" id="UP000292423"/>
    </source>
</evidence>
<evidence type="ECO:0000256" key="4">
    <source>
        <dbReference type="ARBA" id="ARBA00022605"/>
    </source>
</evidence>
<dbReference type="Gene3D" id="3.40.50.720">
    <property type="entry name" value="NAD(P)-binding Rossmann-like Domain"/>
    <property type="match status" value="1"/>
</dbReference>
<dbReference type="GO" id="GO:0005829">
    <property type="term" value="C:cytosol"/>
    <property type="evidence" value="ECO:0007669"/>
    <property type="project" value="TreeGrafter"/>
</dbReference>
<comment type="pathway">
    <text evidence="10 14">Amino-acid biosynthesis; L-lysine biosynthesis via DAP pathway; (S)-tetrahydrodipicolinate from L-aspartate: step 4/4.</text>
</comment>
<evidence type="ECO:0000259" key="16">
    <source>
        <dbReference type="Pfam" id="PF05173"/>
    </source>
</evidence>
<dbReference type="HAMAP" id="MF_00102">
    <property type="entry name" value="DapB"/>
    <property type="match status" value="1"/>
</dbReference>
<dbReference type="NCBIfam" id="TIGR00036">
    <property type="entry name" value="dapB"/>
    <property type="match status" value="1"/>
</dbReference>
<evidence type="ECO:0000256" key="8">
    <source>
        <dbReference type="ARBA" id="ARBA00023027"/>
    </source>
</evidence>
<evidence type="ECO:0000256" key="9">
    <source>
        <dbReference type="ARBA" id="ARBA00023154"/>
    </source>
</evidence>
<dbReference type="FunFam" id="3.40.50.720:FF:000048">
    <property type="entry name" value="4-hydroxy-tetrahydrodipicolinate reductase"/>
    <property type="match status" value="1"/>
</dbReference>
<feature type="active site" description="Proton donor/acceptor" evidence="14">
    <location>
        <position position="158"/>
    </location>
</feature>
<comment type="subcellular location">
    <subcellularLocation>
        <location evidence="1 14">Cytoplasm</location>
    </subcellularLocation>
</comment>
<keyword evidence="3 14" id="KW-0963">Cytoplasm</keyword>
<comment type="catalytic activity">
    <reaction evidence="13 14">
        <text>(S)-2,3,4,5-tetrahydrodipicolinate + NAD(+) + H2O = (2S,4S)-4-hydroxy-2,3,4,5-tetrahydrodipicolinate + NADH + H(+)</text>
        <dbReference type="Rhea" id="RHEA:35323"/>
        <dbReference type="ChEBI" id="CHEBI:15377"/>
        <dbReference type="ChEBI" id="CHEBI:15378"/>
        <dbReference type="ChEBI" id="CHEBI:16845"/>
        <dbReference type="ChEBI" id="CHEBI:57540"/>
        <dbReference type="ChEBI" id="CHEBI:57945"/>
        <dbReference type="ChEBI" id="CHEBI:67139"/>
        <dbReference type="EC" id="1.17.1.8"/>
    </reaction>
</comment>
<evidence type="ECO:0000256" key="7">
    <source>
        <dbReference type="ARBA" id="ARBA00023002"/>
    </source>
</evidence>
<dbReference type="PIRSF" id="PIRSF000161">
    <property type="entry name" value="DHPR"/>
    <property type="match status" value="1"/>
</dbReference>
<evidence type="ECO:0000256" key="12">
    <source>
        <dbReference type="ARBA" id="ARBA00049080"/>
    </source>
</evidence>
<dbReference type="UniPathway" id="UPA00034">
    <property type="reaction ID" value="UER00018"/>
</dbReference>
<feature type="binding site" evidence="14">
    <location>
        <position position="38"/>
    </location>
    <ligand>
        <name>NADP(+)</name>
        <dbReference type="ChEBI" id="CHEBI:58349"/>
    </ligand>
</feature>
<feature type="domain" description="Dihydrodipicolinate reductase N-terminal" evidence="15">
    <location>
        <begin position="6"/>
        <end position="128"/>
    </location>
</feature>
<dbReference type="InterPro" id="IPR022663">
    <property type="entry name" value="DapB_C"/>
</dbReference>
<keyword evidence="6 14" id="KW-0220">Diaminopimelate biosynthesis</keyword>
<dbReference type="PANTHER" id="PTHR20836:SF0">
    <property type="entry name" value="4-HYDROXY-TETRAHYDRODIPICOLINATE REDUCTASE 1, CHLOROPLASTIC-RELATED"/>
    <property type="match status" value="1"/>
</dbReference>
<dbReference type="GO" id="GO:0008839">
    <property type="term" value="F:4-hydroxy-tetrahydrodipicolinate reductase"/>
    <property type="evidence" value="ECO:0007669"/>
    <property type="project" value="UniProtKB-UniRule"/>
</dbReference>
<dbReference type="PROSITE" id="PS01298">
    <property type="entry name" value="DAPB"/>
    <property type="match status" value="1"/>
</dbReference>
<keyword evidence="4 14" id="KW-0028">Amino-acid biosynthesis</keyword>
<feature type="binding site" evidence="14">
    <location>
        <begin position="101"/>
        <end position="103"/>
    </location>
    <ligand>
        <name>NAD(+)</name>
        <dbReference type="ChEBI" id="CHEBI:57540"/>
    </ligand>
</feature>
<reference evidence="17 18" key="1">
    <citation type="submission" date="2019-02" db="EMBL/GenBank/DDBJ databases">
        <title>Genomic Encyclopedia of Type Strains, Phase IV (KMG-IV): sequencing the most valuable type-strain genomes for metagenomic binning, comparative biology and taxonomic classification.</title>
        <authorList>
            <person name="Goeker M."/>
        </authorList>
    </citation>
    <scope>NUCLEOTIDE SEQUENCE [LARGE SCALE GENOMIC DNA]</scope>
    <source>
        <strain evidence="17 18">DSM 105135</strain>
    </source>
</reference>
<dbReference type="EC" id="1.17.1.8" evidence="11 14"/>
<dbReference type="GO" id="GO:0019877">
    <property type="term" value="P:diaminopimelate biosynthetic process"/>
    <property type="evidence" value="ECO:0007669"/>
    <property type="project" value="UniProtKB-UniRule"/>
</dbReference>
<dbReference type="EMBL" id="SHKX01000010">
    <property type="protein sequence ID" value="RZU47697.1"/>
    <property type="molecule type" value="Genomic_DNA"/>
</dbReference>
<comment type="caution">
    <text evidence="14">Was originally thought to be a dihydrodipicolinate reductase (DHDPR), catalyzing the conversion of dihydrodipicolinate to tetrahydrodipicolinate. However, it was shown in E.coli that the substrate of the enzymatic reaction is not dihydrodipicolinate (DHDP) but in fact (2S,4S)-4-hydroxy-2,3,4,5-tetrahydrodipicolinic acid (HTPA), the product released by the DapA-catalyzed reaction.</text>
</comment>
<keyword evidence="7 14" id="KW-0560">Oxidoreductase</keyword>
<comment type="catalytic activity">
    <reaction evidence="12 14">
        <text>(S)-2,3,4,5-tetrahydrodipicolinate + NADP(+) + H2O = (2S,4S)-4-hydroxy-2,3,4,5-tetrahydrodipicolinate + NADPH + H(+)</text>
        <dbReference type="Rhea" id="RHEA:35331"/>
        <dbReference type="ChEBI" id="CHEBI:15377"/>
        <dbReference type="ChEBI" id="CHEBI:15378"/>
        <dbReference type="ChEBI" id="CHEBI:16845"/>
        <dbReference type="ChEBI" id="CHEBI:57783"/>
        <dbReference type="ChEBI" id="CHEBI:58349"/>
        <dbReference type="ChEBI" id="CHEBI:67139"/>
        <dbReference type="EC" id="1.17.1.8"/>
    </reaction>
</comment>
<comment type="subunit">
    <text evidence="14">Homotetramer.</text>
</comment>
<name>A0A4Q7ZAS3_9GAMM</name>
<sequence length="270" mass="28780">MTTPTRIAICGAAGRMGRALIHAVNNRPDVKLTAAIERPESSLIGADAGEMAALDRLGVFLNGSLASQIDLVDVAIDFSTPSATIAEVALCRQEGKGIVIGTTGLNEEQKEYLVEASQDIPIVYSGNYSVGVNVSLKLLELAAKAFGDTVDIEILEAHHRYKVDAPSGTALMLGEAVAGALGRNLKDVAVYERFGHTGQRERQSIGFQTIRGGDVVGDHTVMFMGEGERVEIRHIATSRMNFANGAVRAAAWIGSRNAGLYDMRDVLGLR</sequence>
<feature type="domain" description="Dihydrodipicolinate reductase C-terminal" evidence="16">
    <location>
        <begin position="131"/>
        <end position="267"/>
    </location>
</feature>
<dbReference type="RefSeq" id="WP_130410918.1">
    <property type="nucleotide sequence ID" value="NZ_SHKX01000010.1"/>
</dbReference>
<evidence type="ECO:0000256" key="11">
    <source>
        <dbReference type="ARBA" id="ARBA00038983"/>
    </source>
</evidence>
<proteinExistence type="inferred from homology"/>
<dbReference type="Proteomes" id="UP000292423">
    <property type="component" value="Unassembled WGS sequence"/>
</dbReference>
<evidence type="ECO:0000256" key="2">
    <source>
        <dbReference type="ARBA" id="ARBA00006642"/>
    </source>
</evidence>
<evidence type="ECO:0000256" key="1">
    <source>
        <dbReference type="ARBA" id="ARBA00004496"/>
    </source>
</evidence>
<dbReference type="GO" id="GO:0009089">
    <property type="term" value="P:lysine biosynthetic process via diaminopimelate"/>
    <property type="evidence" value="ECO:0007669"/>
    <property type="project" value="UniProtKB-UniRule"/>
</dbReference>
<evidence type="ECO:0000256" key="13">
    <source>
        <dbReference type="ARBA" id="ARBA00049396"/>
    </source>
</evidence>
<dbReference type="InterPro" id="IPR036291">
    <property type="entry name" value="NAD(P)-bd_dom_sf"/>
</dbReference>
<dbReference type="Pfam" id="PF01113">
    <property type="entry name" value="DapB_N"/>
    <property type="match status" value="1"/>
</dbReference>
<evidence type="ECO:0000256" key="10">
    <source>
        <dbReference type="ARBA" id="ARBA00037922"/>
    </source>
</evidence>
<dbReference type="GO" id="GO:0050661">
    <property type="term" value="F:NADP binding"/>
    <property type="evidence" value="ECO:0007669"/>
    <property type="project" value="UniProtKB-UniRule"/>
</dbReference>
<feature type="binding site" evidence="14">
    <location>
        <begin position="125"/>
        <end position="128"/>
    </location>
    <ligand>
        <name>NAD(+)</name>
        <dbReference type="ChEBI" id="CHEBI:57540"/>
    </ligand>
</feature>
<keyword evidence="5 14" id="KW-0521">NADP</keyword>